<keyword evidence="9" id="KW-1185">Reference proteome</keyword>
<dbReference type="GeneID" id="63146561"/>
<dbReference type="InterPro" id="IPR022694">
    <property type="entry name" value="3-OHacyl-CoA_DH"/>
</dbReference>
<gene>
    <name evidence="8" type="ORF">CBF32_07810</name>
</gene>
<dbReference type="InterPro" id="IPR006176">
    <property type="entry name" value="3-OHacyl-CoA_DH_NAD-bd"/>
</dbReference>
<dbReference type="PANTHER" id="PTHR48075:SF5">
    <property type="entry name" value="3-HYDROXYBUTYRYL-COA DEHYDROGENASE"/>
    <property type="match status" value="1"/>
</dbReference>
<dbReference type="Gene3D" id="3.40.50.720">
    <property type="entry name" value="NAD(P)-binding Rossmann-like Domain"/>
    <property type="match status" value="1"/>
</dbReference>
<keyword evidence="5" id="KW-0520">NAD</keyword>
<dbReference type="GO" id="GO:0016616">
    <property type="term" value="F:oxidoreductase activity, acting on the CH-OH group of donors, NAD or NADP as acceptor"/>
    <property type="evidence" value="ECO:0007669"/>
    <property type="project" value="InterPro"/>
</dbReference>
<name>A0A369AWH9_9ENTE</name>
<feature type="binding site" evidence="5">
    <location>
        <position position="274"/>
    </location>
    <ligand>
        <name>NAD(+)</name>
        <dbReference type="ChEBI" id="CHEBI:57540"/>
    </ligand>
</feature>
<evidence type="ECO:0000313" key="9">
    <source>
        <dbReference type="Proteomes" id="UP000288197"/>
    </source>
</evidence>
<reference evidence="8 9" key="1">
    <citation type="submission" date="2017-05" db="EMBL/GenBank/DDBJ databases">
        <title>Vagococcus spp. assemblies.</title>
        <authorList>
            <person name="Gulvik C.A."/>
        </authorList>
    </citation>
    <scope>NUCLEOTIDE SEQUENCE [LARGE SCALE GENOMIC DNA]</scope>
    <source>
        <strain evidence="8 9">NCFB 2497</strain>
    </source>
</reference>
<evidence type="ECO:0000256" key="2">
    <source>
        <dbReference type="ARBA" id="ARBA00009463"/>
    </source>
</evidence>
<evidence type="ECO:0000256" key="4">
    <source>
        <dbReference type="PIRSR" id="PIRSR000105-1"/>
    </source>
</evidence>
<evidence type="ECO:0000259" key="6">
    <source>
        <dbReference type="Pfam" id="PF00725"/>
    </source>
</evidence>
<dbReference type="Proteomes" id="UP000288197">
    <property type="component" value="Unassembled WGS sequence"/>
</dbReference>
<proteinExistence type="inferred from homology"/>
<feature type="binding site" evidence="5">
    <location>
        <position position="97"/>
    </location>
    <ligand>
        <name>NAD(+)</name>
        <dbReference type="ChEBI" id="CHEBI:57540"/>
    </ligand>
</feature>
<feature type="binding site" evidence="5">
    <location>
        <position position="119"/>
    </location>
    <ligand>
        <name>NAD(+)</name>
        <dbReference type="ChEBI" id="CHEBI:57540"/>
    </ligand>
</feature>
<evidence type="ECO:0000256" key="1">
    <source>
        <dbReference type="ARBA" id="ARBA00005086"/>
    </source>
</evidence>
<comment type="pathway">
    <text evidence="1">Lipid metabolism; butanoate metabolism.</text>
</comment>
<dbReference type="RefSeq" id="WP_114289744.1">
    <property type="nucleotide sequence ID" value="NZ_NGJX01000006.1"/>
</dbReference>
<evidence type="ECO:0000313" key="8">
    <source>
        <dbReference type="EMBL" id="RSU01884.1"/>
    </source>
</evidence>
<dbReference type="SUPFAM" id="SSF48179">
    <property type="entry name" value="6-phosphogluconate dehydrogenase C-terminal domain-like"/>
    <property type="match status" value="1"/>
</dbReference>
<dbReference type="OrthoDB" id="9771883at2"/>
<dbReference type="InterPro" id="IPR006180">
    <property type="entry name" value="3-OHacyl-CoA_DH_CS"/>
</dbReference>
<comment type="similarity">
    <text evidence="2">Belongs to the 3-hydroxyacyl-CoA dehydrogenase family.</text>
</comment>
<comment type="caution">
    <text evidence="8">The sequence shown here is derived from an EMBL/GenBank/DDBJ whole genome shotgun (WGS) entry which is preliminary data.</text>
</comment>
<dbReference type="UniPathway" id="UPA00863"/>
<dbReference type="FunFam" id="3.40.50.720:FF:000009">
    <property type="entry name" value="Fatty oxidation complex, alpha subunit"/>
    <property type="match status" value="1"/>
</dbReference>
<feature type="domain" description="3-hydroxyacyl-CoA dehydrogenase C-terminal" evidence="6">
    <location>
        <begin position="186"/>
        <end position="281"/>
    </location>
</feature>
<sequence length="285" mass="31417">MTIKNVMVVGSGQMGGGIVQVLATSGYTVYMNDIKQEFVDKGLEKIKTFLAKDISRKTKTEEEVAAILERIIPSTTYEDAKKVDLVIEAATENKKIKLSIFEQLDEIAPEHTILATNTSSLSITEIATATNRPDKVIGMHFFNPVPLMKLVEINHGLATSKETADKIVEVSESIRKVSIDIKDSPGFAVNRILIPMINEAIFVLDEGVATAEEIDQSMMLGANHPMGPLALADYIGLDTVLAIMNVLYDGFKDPKYRPALLLKKYVEAGWLGNKTGRGFYEHNKK</sequence>
<dbReference type="SUPFAM" id="SSF51735">
    <property type="entry name" value="NAD(P)-binding Rossmann-fold domains"/>
    <property type="match status" value="1"/>
</dbReference>
<dbReference type="PANTHER" id="PTHR48075">
    <property type="entry name" value="3-HYDROXYACYL-COA DEHYDROGENASE FAMILY PROTEIN"/>
    <property type="match status" value="1"/>
</dbReference>
<feature type="binding site" evidence="5">
    <location>
        <begin position="10"/>
        <end position="15"/>
    </location>
    <ligand>
        <name>NAD(+)</name>
        <dbReference type="ChEBI" id="CHEBI:57540"/>
    </ligand>
</feature>
<feature type="binding site" evidence="5">
    <location>
        <position position="33"/>
    </location>
    <ligand>
        <name>NAD(+)</name>
        <dbReference type="ChEBI" id="CHEBI:57540"/>
    </ligand>
</feature>
<protein>
    <submittedName>
        <fullName evidence="8">3-hydroxybutyryl-CoA dehydrogenase</fullName>
    </submittedName>
</protein>
<evidence type="ECO:0000259" key="7">
    <source>
        <dbReference type="Pfam" id="PF02737"/>
    </source>
</evidence>
<dbReference type="AlphaFoldDB" id="A0A369AWH9"/>
<dbReference type="InterPro" id="IPR036291">
    <property type="entry name" value="NAD(P)-bd_dom_sf"/>
</dbReference>
<dbReference type="InterPro" id="IPR008927">
    <property type="entry name" value="6-PGluconate_DH-like_C_sf"/>
</dbReference>
<feature type="binding site" evidence="5">
    <location>
        <position position="143"/>
    </location>
    <ligand>
        <name>NAD(+)</name>
        <dbReference type="ChEBI" id="CHEBI:57540"/>
    </ligand>
</feature>
<feature type="binding site" evidence="5">
    <location>
        <position position="92"/>
    </location>
    <ligand>
        <name>NAD(+)</name>
        <dbReference type="ChEBI" id="CHEBI:57540"/>
    </ligand>
</feature>
<feature type="domain" description="3-hydroxyacyl-CoA dehydrogenase NAD binding" evidence="7">
    <location>
        <begin position="5"/>
        <end position="183"/>
    </location>
</feature>
<dbReference type="Gene3D" id="1.10.1040.10">
    <property type="entry name" value="N-(1-d-carboxylethyl)-l-norvaline Dehydrogenase, domain 2"/>
    <property type="match status" value="1"/>
</dbReference>
<dbReference type="Pfam" id="PF02737">
    <property type="entry name" value="3HCDH_N"/>
    <property type="match status" value="1"/>
</dbReference>
<evidence type="ECO:0000256" key="3">
    <source>
        <dbReference type="ARBA" id="ARBA00023002"/>
    </source>
</evidence>
<feature type="site" description="Important for catalytic activity" evidence="4">
    <location>
        <position position="140"/>
    </location>
</feature>
<dbReference type="Pfam" id="PF00725">
    <property type="entry name" value="3HCDH"/>
    <property type="match status" value="1"/>
</dbReference>
<dbReference type="InterPro" id="IPR013328">
    <property type="entry name" value="6PGD_dom2"/>
</dbReference>
<dbReference type="PROSITE" id="PS00067">
    <property type="entry name" value="3HCDH"/>
    <property type="match status" value="1"/>
</dbReference>
<dbReference type="NCBIfam" id="NF004474">
    <property type="entry name" value="PRK05808.1"/>
    <property type="match status" value="1"/>
</dbReference>
<dbReference type="PIRSF" id="PIRSF000105">
    <property type="entry name" value="HCDH"/>
    <property type="match status" value="1"/>
</dbReference>
<dbReference type="InterPro" id="IPR006108">
    <property type="entry name" value="3HC_DH_C"/>
</dbReference>
<dbReference type="EMBL" id="NGJX01000006">
    <property type="protein sequence ID" value="RSU01884.1"/>
    <property type="molecule type" value="Genomic_DNA"/>
</dbReference>
<dbReference type="GO" id="GO:0070403">
    <property type="term" value="F:NAD+ binding"/>
    <property type="evidence" value="ECO:0007669"/>
    <property type="project" value="InterPro"/>
</dbReference>
<accession>A0A369AWH9</accession>
<organism evidence="8 9">
    <name type="scientific">Vagococcus fluvialis</name>
    <dbReference type="NCBI Taxonomy" id="2738"/>
    <lineage>
        <taxon>Bacteria</taxon>
        <taxon>Bacillati</taxon>
        <taxon>Bacillota</taxon>
        <taxon>Bacilli</taxon>
        <taxon>Lactobacillales</taxon>
        <taxon>Enterococcaceae</taxon>
        <taxon>Vagococcus</taxon>
    </lineage>
</organism>
<keyword evidence="3" id="KW-0560">Oxidoreductase</keyword>
<dbReference type="GO" id="GO:0019605">
    <property type="term" value="P:butyrate metabolic process"/>
    <property type="evidence" value="ECO:0007669"/>
    <property type="project" value="UniProtKB-UniPathway"/>
</dbReference>
<evidence type="ECO:0000256" key="5">
    <source>
        <dbReference type="PIRSR" id="PIRSR000105-2"/>
    </source>
</evidence>